<keyword evidence="3 5" id="KW-1133">Transmembrane helix</keyword>
<feature type="transmembrane region" description="Helical" evidence="5">
    <location>
        <begin position="96"/>
        <end position="115"/>
    </location>
</feature>
<feature type="transmembrane region" description="Helical" evidence="5">
    <location>
        <begin position="185"/>
        <end position="208"/>
    </location>
</feature>
<comment type="caution">
    <text evidence="7">The sequence shown here is derived from an EMBL/GenBank/DDBJ whole genome shotgun (WGS) entry which is preliminary data.</text>
</comment>
<evidence type="ECO:0000256" key="1">
    <source>
        <dbReference type="ARBA" id="ARBA00004141"/>
    </source>
</evidence>
<dbReference type="AlphaFoldDB" id="A0A9P8IEN0"/>
<comment type="subcellular location">
    <subcellularLocation>
        <location evidence="1">Membrane</location>
        <topology evidence="1">Multi-pass membrane protein</topology>
    </subcellularLocation>
</comment>
<organism evidence="7 8">
    <name type="scientific">Trichoglossum hirsutum</name>
    <dbReference type="NCBI Taxonomy" id="265104"/>
    <lineage>
        <taxon>Eukaryota</taxon>
        <taxon>Fungi</taxon>
        <taxon>Dikarya</taxon>
        <taxon>Ascomycota</taxon>
        <taxon>Pezizomycotina</taxon>
        <taxon>Geoglossomycetes</taxon>
        <taxon>Geoglossales</taxon>
        <taxon>Geoglossaceae</taxon>
        <taxon>Trichoglossum</taxon>
    </lineage>
</organism>
<evidence type="ECO:0000256" key="5">
    <source>
        <dbReference type="SAM" id="Phobius"/>
    </source>
</evidence>
<dbReference type="Gene3D" id="1.20.1250.20">
    <property type="entry name" value="MFS general substrate transporter like domains"/>
    <property type="match status" value="1"/>
</dbReference>
<evidence type="ECO:0000256" key="3">
    <source>
        <dbReference type="ARBA" id="ARBA00022989"/>
    </source>
</evidence>
<dbReference type="InterPro" id="IPR020846">
    <property type="entry name" value="MFS_dom"/>
</dbReference>
<proteinExistence type="predicted"/>
<dbReference type="EMBL" id="JAGHQM010001401">
    <property type="protein sequence ID" value="KAH0555711.1"/>
    <property type="molecule type" value="Genomic_DNA"/>
</dbReference>
<feature type="transmembrane region" description="Helical" evidence="5">
    <location>
        <begin position="127"/>
        <end position="146"/>
    </location>
</feature>
<dbReference type="GO" id="GO:0022857">
    <property type="term" value="F:transmembrane transporter activity"/>
    <property type="evidence" value="ECO:0007669"/>
    <property type="project" value="InterPro"/>
</dbReference>
<feature type="transmembrane region" description="Helical" evidence="5">
    <location>
        <begin position="467"/>
        <end position="484"/>
    </location>
</feature>
<evidence type="ECO:0000313" key="7">
    <source>
        <dbReference type="EMBL" id="KAH0555711.1"/>
    </source>
</evidence>
<feature type="transmembrane region" description="Helical" evidence="5">
    <location>
        <begin position="287"/>
        <end position="307"/>
    </location>
</feature>
<feature type="transmembrane region" description="Helical" evidence="5">
    <location>
        <begin position="328"/>
        <end position="346"/>
    </location>
</feature>
<feature type="transmembrane region" description="Helical" evidence="5">
    <location>
        <begin position="366"/>
        <end position="387"/>
    </location>
</feature>
<dbReference type="PANTHER" id="PTHR42718:SF27">
    <property type="entry name" value="TRANSPORTER, PUTATIVE-RELATED"/>
    <property type="match status" value="1"/>
</dbReference>
<protein>
    <recommendedName>
        <fullName evidence="6">Major facilitator superfamily (MFS) profile domain-containing protein</fullName>
    </recommendedName>
</protein>
<dbReference type="PANTHER" id="PTHR42718">
    <property type="entry name" value="MAJOR FACILITATOR SUPERFAMILY MULTIDRUG TRANSPORTER MFSC"/>
    <property type="match status" value="1"/>
</dbReference>
<feature type="transmembrane region" description="Helical" evidence="5">
    <location>
        <begin position="60"/>
        <end position="81"/>
    </location>
</feature>
<evidence type="ECO:0000256" key="2">
    <source>
        <dbReference type="ARBA" id="ARBA00022692"/>
    </source>
</evidence>
<accession>A0A9P8IEN0</accession>
<dbReference type="PROSITE" id="PS50850">
    <property type="entry name" value="MFS"/>
    <property type="match status" value="1"/>
</dbReference>
<keyword evidence="8" id="KW-1185">Reference proteome</keyword>
<dbReference type="InterPro" id="IPR011701">
    <property type="entry name" value="MFS"/>
</dbReference>
<dbReference type="Gene3D" id="1.20.1720.10">
    <property type="entry name" value="Multidrug resistance protein D"/>
    <property type="match status" value="1"/>
</dbReference>
<evidence type="ECO:0000256" key="4">
    <source>
        <dbReference type="ARBA" id="ARBA00023136"/>
    </source>
</evidence>
<feature type="transmembrane region" description="Helical" evidence="5">
    <location>
        <begin position="214"/>
        <end position="234"/>
    </location>
</feature>
<dbReference type="InterPro" id="IPR036259">
    <property type="entry name" value="MFS_trans_sf"/>
</dbReference>
<gene>
    <name evidence="7" type="ORF">GP486_006343</name>
</gene>
<sequence length="537" mass="57812">MFEYGSIPPDEFPAGVRPEYNGTISPNPHDRFRYPDEEQPLLCKHDPINDEVRCRGSPTIIIASISTATLISCFLGGLVTVEIPQIAEDLNLDPGVALWPVSMYALANGCTLLISGSISDVVGSRETFLFGCFLQSLFSMACGLSATGEQLITFRILSGLATSLCLPSAVSLISENFAPGKLRNLAFASMGGGQPIGFGVGLTLGGVFADTLGWPWGFHTVAILSTVALLLGAWQLPGKDKSAPPVSWKRLAYDIDWVGAFTASPSLALLSYVLASITDDASNIRQPINVLFLSLSVALIIAFVLWVGRQERLGRPALIKNSLWCNKTFTCICINVFLIWGAFNAFEQILNFFFQEVQRLTALETAWRFLPTPVSGSLSSIITGLVLHRFQADSIINVTTVLSCLSPLLMALVDPKWSYFVCGFPAIFLNSIGADSLFTVSNIVIASVFPAETQGLAGGVFNTVSQIGKSVGLALVALISNMVTEKSSFEDKQSPEALMEGYRAAFWFLFSLCVASLVASVWGLRSVGNVGRGGERQ</sequence>
<evidence type="ECO:0000259" key="6">
    <source>
        <dbReference type="PROSITE" id="PS50850"/>
    </source>
</evidence>
<dbReference type="SUPFAM" id="SSF103473">
    <property type="entry name" value="MFS general substrate transporter"/>
    <property type="match status" value="1"/>
</dbReference>
<feature type="domain" description="Major facilitator superfamily (MFS) profile" evidence="6">
    <location>
        <begin position="61"/>
        <end position="528"/>
    </location>
</feature>
<name>A0A9P8IEN0_9PEZI</name>
<evidence type="ECO:0000313" key="8">
    <source>
        <dbReference type="Proteomes" id="UP000750711"/>
    </source>
</evidence>
<feature type="transmembrane region" description="Helical" evidence="5">
    <location>
        <begin position="255"/>
        <end position="275"/>
    </location>
</feature>
<feature type="transmembrane region" description="Helical" evidence="5">
    <location>
        <begin position="418"/>
        <end position="446"/>
    </location>
</feature>
<dbReference type="Pfam" id="PF07690">
    <property type="entry name" value="MFS_1"/>
    <property type="match status" value="1"/>
</dbReference>
<keyword evidence="4 5" id="KW-0472">Membrane</keyword>
<feature type="transmembrane region" description="Helical" evidence="5">
    <location>
        <begin position="504"/>
        <end position="524"/>
    </location>
</feature>
<keyword evidence="2 5" id="KW-0812">Transmembrane</keyword>
<reference evidence="7" key="1">
    <citation type="submission" date="2021-03" db="EMBL/GenBank/DDBJ databases">
        <title>Comparative genomics and phylogenomic investigation of the class Geoglossomycetes provide insights into ecological specialization and systematics.</title>
        <authorList>
            <person name="Melie T."/>
            <person name="Pirro S."/>
            <person name="Miller A.N."/>
            <person name="Quandt A."/>
        </authorList>
    </citation>
    <scope>NUCLEOTIDE SEQUENCE</scope>
    <source>
        <strain evidence="7">CAQ_001_2017</strain>
    </source>
</reference>
<dbReference type="Proteomes" id="UP000750711">
    <property type="component" value="Unassembled WGS sequence"/>
</dbReference>
<dbReference type="GO" id="GO:0016020">
    <property type="term" value="C:membrane"/>
    <property type="evidence" value="ECO:0007669"/>
    <property type="project" value="UniProtKB-SubCell"/>
</dbReference>
<feature type="transmembrane region" description="Helical" evidence="5">
    <location>
        <begin position="394"/>
        <end position="412"/>
    </location>
</feature>
<feature type="transmembrane region" description="Helical" evidence="5">
    <location>
        <begin position="152"/>
        <end position="173"/>
    </location>
</feature>